<keyword evidence="1" id="KW-0472">Membrane</keyword>
<feature type="transmembrane region" description="Helical" evidence="1">
    <location>
        <begin position="93"/>
        <end position="111"/>
    </location>
</feature>
<keyword evidence="1" id="KW-1133">Transmembrane helix</keyword>
<dbReference type="AlphaFoldDB" id="A0A369AN04"/>
<keyword evidence="3" id="KW-1185">Reference proteome</keyword>
<gene>
    <name evidence="2" type="ORF">DFR58_12925</name>
</gene>
<evidence type="ECO:0000256" key="1">
    <source>
        <dbReference type="SAM" id="Phobius"/>
    </source>
</evidence>
<keyword evidence="1" id="KW-0812">Transmembrane</keyword>
<evidence type="ECO:0000313" key="3">
    <source>
        <dbReference type="Proteomes" id="UP000253034"/>
    </source>
</evidence>
<dbReference type="RefSeq" id="WP_114299473.1">
    <property type="nucleotide sequence ID" value="NZ_QPJT01000029.1"/>
</dbReference>
<accession>A0A369AN04</accession>
<feature type="transmembrane region" description="Helical" evidence="1">
    <location>
        <begin position="6"/>
        <end position="24"/>
    </location>
</feature>
<dbReference type="Proteomes" id="UP000253034">
    <property type="component" value="Unassembled WGS sequence"/>
</dbReference>
<sequence length="228" mass="26831">MNFSVFVIRIILLLLPGIIGAKIYRKLRGKRTKKDWEDYSEIFIFSVVSYVLLGILQSVNLVIHPFSFSCKYSAITAFNAFVDEKAAINWDEVLFSVVIGIILAYIASYIYRFKIINRFGRLISATKRYGDEDVWDYLHNIPNIEWMVIRDHKINMYYYCWIKVFSETDEKRELLLGDVSVYNADGQFCYDTKAMYISREYHDLTIEFFDTGDIQDTQITGEERDQSE</sequence>
<feature type="transmembrane region" description="Helical" evidence="1">
    <location>
        <begin position="44"/>
        <end position="63"/>
    </location>
</feature>
<evidence type="ECO:0000313" key="2">
    <source>
        <dbReference type="EMBL" id="RCX10433.1"/>
    </source>
</evidence>
<protein>
    <submittedName>
        <fullName evidence="2">Uncharacterized protein</fullName>
    </submittedName>
</protein>
<comment type="caution">
    <text evidence="2">The sequence shown here is derived from an EMBL/GenBank/DDBJ whole genome shotgun (WGS) entry which is preliminary data.</text>
</comment>
<reference evidence="2 3" key="1">
    <citation type="submission" date="2018-07" db="EMBL/GenBank/DDBJ databases">
        <title>Genomic Encyclopedia of Type Strains, Phase IV (KMG-IV): sequencing the most valuable type-strain genomes for metagenomic binning, comparative biology and taxonomic classification.</title>
        <authorList>
            <person name="Goeker M."/>
        </authorList>
    </citation>
    <scope>NUCLEOTIDE SEQUENCE [LARGE SCALE GENOMIC DNA]</scope>
    <source>
        <strain evidence="2 3">DSM 27016</strain>
    </source>
</reference>
<proteinExistence type="predicted"/>
<organism evidence="2 3">
    <name type="scientific">Anaerobacterium chartisolvens</name>
    <dbReference type="NCBI Taxonomy" id="1297424"/>
    <lineage>
        <taxon>Bacteria</taxon>
        <taxon>Bacillati</taxon>
        <taxon>Bacillota</taxon>
        <taxon>Clostridia</taxon>
        <taxon>Eubacteriales</taxon>
        <taxon>Oscillospiraceae</taxon>
        <taxon>Anaerobacterium</taxon>
    </lineage>
</organism>
<dbReference type="OrthoDB" id="340214at2"/>
<dbReference type="EMBL" id="QPJT01000029">
    <property type="protein sequence ID" value="RCX10433.1"/>
    <property type="molecule type" value="Genomic_DNA"/>
</dbReference>
<name>A0A369AN04_9FIRM</name>